<evidence type="ECO:0000256" key="4">
    <source>
        <dbReference type="ARBA" id="ARBA00022475"/>
    </source>
</evidence>
<feature type="domain" description="Type II secretion system protein GspF" evidence="11">
    <location>
        <begin position="270"/>
        <end position="393"/>
    </location>
</feature>
<keyword evidence="5" id="KW-0997">Cell inner membrane</keyword>
<protein>
    <recommendedName>
        <fullName evidence="11">Type II secretion system protein GspF domain-containing protein</fullName>
    </recommendedName>
</protein>
<dbReference type="PANTHER" id="PTHR30012:SF0">
    <property type="entry name" value="TYPE II SECRETION SYSTEM PROTEIN F-RELATED"/>
    <property type="match status" value="1"/>
</dbReference>
<dbReference type="FunFam" id="1.20.81.30:FF:000001">
    <property type="entry name" value="Type II secretion system protein F"/>
    <property type="match status" value="1"/>
</dbReference>
<name>A0A1G1Y1X1_9BACT</name>
<proteinExistence type="inferred from homology"/>
<evidence type="ECO:0000256" key="10">
    <source>
        <dbReference type="SAM" id="Phobius"/>
    </source>
</evidence>
<dbReference type="AlphaFoldDB" id="A0A1G1Y1X1"/>
<dbReference type="InterPro" id="IPR018076">
    <property type="entry name" value="T2SS_GspF_dom"/>
</dbReference>
<evidence type="ECO:0000256" key="6">
    <source>
        <dbReference type="ARBA" id="ARBA00022692"/>
    </source>
</evidence>
<evidence type="ECO:0000259" key="11">
    <source>
        <dbReference type="Pfam" id="PF00482"/>
    </source>
</evidence>
<comment type="subcellular location">
    <subcellularLocation>
        <location evidence="1">Cell inner membrane</location>
        <topology evidence="1">Multi-pass membrane protein</topology>
    </subcellularLocation>
    <subcellularLocation>
        <location evidence="9">Cell membrane</location>
        <topology evidence="9">Multi-pass membrane protein</topology>
    </subcellularLocation>
</comment>
<dbReference type="Proteomes" id="UP000176241">
    <property type="component" value="Unassembled WGS sequence"/>
</dbReference>
<keyword evidence="6 9" id="KW-0812">Transmembrane</keyword>
<evidence type="ECO:0000256" key="1">
    <source>
        <dbReference type="ARBA" id="ARBA00004429"/>
    </source>
</evidence>
<keyword evidence="4" id="KW-1003">Cell membrane</keyword>
<evidence type="ECO:0000256" key="5">
    <source>
        <dbReference type="ARBA" id="ARBA00022519"/>
    </source>
</evidence>
<keyword evidence="8 10" id="KW-0472">Membrane</keyword>
<dbReference type="PANTHER" id="PTHR30012">
    <property type="entry name" value="GENERAL SECRETION PATHWAY PROTEIN"/>
    <property type="match status" value="1"/>
</dbReference>
<comment type="caution">
    <text evidence="12">The sequence shown here is derived from an EMBL/GenBank/DDBJ whole genome shotgun (WGS) entry which is preliminary data.</text>
</comment>
<evidence type="ECO:0000256" key="3">
    <source>
        <dbReference type="ARBA" id="ARBA00022448"/>
    </source>
</evidence>
<feature type="transmembrane region" description="Helical" evidence="10">
    <location>
        <begin position="374"/>
        <end position="395"/>
    </location>
</feature>
<dbReference type="Gene3D" id="1.20.81.30">
    <property type="entry name" value="Type II secretion system (T2SS), domain F"/>
    <property type="match status" value="2"/>
</dbReference>
<dbReference type="InterPro" id="IPR003004">
    <property type="entry name" value="GspF/PilC"/>
</dbReference>
<keyword evidence="7 10" id="KW-1133">Transmembrane helix</keyword>
<organism evidence="12 13">
    <name type="scientific">Candidatus Buchananbacteria bacterium RIFCSPHIGHO2_01_FULL_39_8</name>
    <dbReference type="NCBI Taxonomy" id="1797533"/>
    <lineage>
        <taxon>Bacteria</taxon>
        <taxon>Candidatus Buchananiibacteriota</taxon>
    </lineage>
</organism>
<dbReference type="InterPro" id="IPR001992">
    <property type="entry name" value="T2SS_GspF/T4SS_PilC_CS"/>
</dbReference>
<feature type="transmembrane region" description="Helical" evidence="10">
    <location>
        <begin position="168"/>
        <end position="189"/>
    </location>
</feature>
<dbReference type="PROSITE" id="PS00874">
    <property type="entry name" value="T2SP_F"/>
    <property type="match status" value="1"/>
</dbReference>
<accession>A0A1G1Y1X1</accession>
<dbReference type="Pfam" id="PF00482">
    <property type="entry name" value="T2SSF"/>
    <property type="match status" value="2"/>
</dbReference>
<feature type="domain" description="Type II secretion system protein GspF" evidence="11">
    <location>
        <begin position="67"/>
        <end position="190"/>
    </location>
</feature>
<evidence type="ECO:0000256" key="7">
    <source>
        <dbReference type="ARBA" id="ARBA00022989"/>
    </source>
</evidence>
<feature type="transmembrane region" description="Helical" evidence="10">
    <location>
        <begin position="209"/>
        <end position="236"/>
    </location>
</feature>
<dbReference type="InterPro" id="IPR042094">
    <property type="entry name" value="T2SS_GspF_sf"/>
</dbReference>
<reference evidence="12 13" key="1">
    <citation type="journal article" date="2016" name="Nat. Commun.">
        <title>Thousands of microbial genomes shed light on interconnected biogeochemical processes in an aquifer system.</title>
        <authorList>
            <person name="Anantharaman K."/>
            <person name="Brown C.T."/>
            <person name="Hug L.A."/>
            <person name="Sharon I."/>
            <person name="Castelle C.J."/>
            <person name="Probst A.J."/>
            <person name="Thomas B.C."/>
            <person name="Singh A."/>
            <person name="Wilkins M.J."/>
            <person name="Karaoz U."/>
            <person name="Brodie E.L."/>
            <person name="Williams K.H."/>
            <person name="Hubbard S.S."/>
            <person name="Banfield J.F."/>
        </authorList>
    </citation>
    <scope>NUCLEOTIDE SEQUENCE [LARGE SCALE GENOMIC DNA]</scope>
</reference>
<dbReference type="GO" id="GO:0005886">
    <property type="term" value="C:plasma membrane"/>
    <property type="evidence" value="ECO:0007669"/>
    <property type="project" value="UniProtKB-SubCell"/>
</dbReference>
<gene>
    <name evidence="12" type="ORF">A2731_03245</name>
</gene>
<sequence length="402" mass="45261">MSNFNYTALEERGSYIKGSIKSFSRKRAIRDLEKKGLLIISTTKEKKFYLGNLNKITTISLLDKIFFTKHLLTVLESGISIDEATKIAAEQTTNHKFREIIEDIHNKIRKGQTFHYALSQHKKYFSNFFINLVKVGEKSGTLEDSLNHLLEQQERDYELITKARGAMIYPLIITIAAIIIVSLMMAFVVPTVTGILLEYSVELPLPTKILIFISNFLANNLLFVISTIIILFLAGYRLTKTKKGKWIGETILLNTPIIKHIVIEFNLARFTRAMSALLKSGIVIDEALELASDVCKNSHYKVAVAPGVGLVRRGIPLTEILKGNLKLFPPIATRMIEVGEKTGKLDHMYDRIAKFYEKSVLNTLNNLSSIIEPVLLLLIGCGVAFVAVSILTPIWKFVETID</sequence>
<comment type="similarity">
    <text evidence="2 9">Belongs to the GSP F family.</text>
</comment>
<evidence type="ECO:0000256" key="2">
    <source>
        <dbReference type="ARBA" id="ARBA00005745"/>
    </source>
</evidence>
<dbReference type="STRING" id="1797533.A2731_03245"/>
<dbReference type="GO" id="GO:0009306">
    <property type="term" value="P:protein secretion"/>
    <property type="evidence" value="ECO:0007669"/>
    <property type="project" value="InterPro"/>
</dbReference>
<evidence type="ECO:0000256" key="9">
    <source>
        <dbReference type="RuleBase" id="RU003923"/>
    </source>
</evidence>
<evidence type="ECO:0000313" key="13">
    <source>
        <dbReference type="Proteomes" id="UP000176241"/>
    </source>
</evidence>
<dbReference type="EMBL" id="MHIC01000001">
    <property type="protein sequence ID" value="OGY46174.1"/>
    <property type="molecule type" value="Genomic_DNA"/>
</dbReference>
<keyword evidence="3 9" id="KW-0813">Transport</keyword>
<evidence type="ECO:0000256" key="8">
    <source>
        <dbReference type="ARBA" id="ARBA00023136"/>
    </source>
</evidence>
<evidence type="ECO:0000313" key="12">
    <source>
        <dbReference type="EMBL" id="OGY46174.1"/>
    </source>
</evidence>
<dbReference type="PRINTS" id="PR00812">
    <property type="entry name" value="BCTERIALGSPF"/>
</dbReference>